<dbReference type="OrthoDB" id="9763470at2"/>
<dbReference type="PANTHER" id="PTHR11046">
    <property type="entry name" value="OLIGORIBONUCLEASE, MITOCHONDRIAL"/>
    <property type="match status" value="1"/>
</dbReference>
<dbReference type="Pfam" id="PF08411">
    <property type="entry name" value="ExoI_SH3"/>
    <property type="match status" value="1"/>
</dbReference>
<dbReference type="InterPro" id="IPR013620">
    <property type="entry name" value="Exonuc_1_SH3"/>
</dbReference>
<evidence type="ECO:0000256" key="1">
    <source>
        <dbReference type="ARBA" id="ARBA00000563"/>
    </source>
</evidence>
<comment type="catalytic activity">
    <reaction evidence="1 13">
        <text>Exonucleolytic cleavage in the 3'- to 5'-direction to yield nucleoside 5'-phosphates.</text>
        <dbReference type="EC" id="3.1.11.1"/>
    </reaction>
</comment>
<keyword evidence="8 13" id="KW-0269">Exonuclease</keyword>
<evidence type="ECO:0000256" key="13">
    <source>
        <dbReference type="PIRNR" id="PIRNR000977"/>
    </source>
</evidence>
<keyword evidence="11 13" id="KW-0234">DNA repair</keyword>
<dbReference type="InterPro" id="IPR012337">
    <property type="entry name" value="RNaseH-like_sf"/>
</dbReference>
<evidence type="ECO:0000256" key="3">
    <source>
        <dbReference type="ARBA" id="ARBA00019900"/>
    </source>
</evidence>
<dbReference type="GO" id="GO:0003677">
    <property type="term" value="F:DNA binding"/>
    <property type="evidence" value="ECO:0007669"/>
    <property type="project" value="UniProtKB-KW"/>
</dbReference>
<dbReference type="GO" id="GO:0006281">
    <property type="term" value="P:DNA repair"/>
    <property type="evidence" value="ECO:0007669"/>
    <property type="project" value="UniProtKB-KW"/>
</dbReference>
<keyword evidence="9 15" id="KW-0460">Magnesium</keyword>
<dbReference type="InterPro" id="IPR036397">
    <property type="entry name" value="RNaseH_sf"/>
</dbReference>
<keyword evidence="4 13" id="KW-0540">Nuclease</keyword>
<feature type="domain" description="ExoI C-terminal" evidence="17">
    <location>
        <begin position="354"/>
        <end position="475"/>
    </location>
</feature>
<name>A0A1T4S1B9_9GAMM</name>
<evidence type="ECO:0000256" key="7">
    <source>
        <dbReference type="ARBA" id="ARBA00022801"/>
    </source>
</evidence>
<dbReference type="InterPro" id="IPR038649">
    <property type="entry name" value="EXOI_SH3_sf"/>
</dbReference>
<comment type="cofactor">
    <cofactor evidence="15">
        <name>Mg(2+)</name>
        <dbReference type="ChEBI" id="CHEBI:18420"/>
    </cofactor>
    <text evidence="15">Binds 2 Mg(2+) ions per monomer.</text>
</comment>
<dbReference type="InterPro" id="IPR058561">
    <property type="entry name" value="Exonuc_1_C"/>
</dbReference>
<dbReference type="STRING" id="64969.SAMN02745127_02694"/>
<dbReference type="PROSITE" id="PS51784">
    <property type="entry name" value="EXOI_SH3"/>
    <property type="match status" value="1"/>
</dbReference>
<feature type="binding site" evidence="15">
    <location>
        <position position="11"/>
    </location>
    <ligand>
        <name>Mg(2+)</name>
        <dbReference type="ChEBI" id="CHEBI:18420"/>
        <label>1</label>
    </ligand>
</feature>
<keyword evidence="6 13" id="KW-0227">DNA damage</keyword>
<protein>
    <recommendedName>
        <fullName evidence="3 13">Exodeoxyribonuclease I</fullName>
        <ecNumber evidence="2 13">3.1.11.1</ecNumber>
    </recommendedName>
</protein>
<evidence type="ECO:0000256" key="15">
    <source>
        <dbReference type="PIRSR" id="PIRSR000977-2"/>
    </source>
</evidence>
<comment type="caution">
    <text evidence="18">The sequence shown here is derived from an EMBL/GenBank/DDBJ whole genome shotgun (WGS) entry which is preliminary data.</text>
</comment>
<gene>
    <name evidence="18" type="ORF">BTE48_13585</name>
</gene>
<dbReference type="InterPro" id="IPR034747">
    <property type="entry name" value="EXOI_SH3"/>
</dbReference>
<dbReference type="RefSeq" id="WP_078746226.1">
    <property type="nucleotide sequence ID" value="NZ_FUXG01000022.1"/>
</dbReference>
<dbReference type="SUPFAM" id="SSF53098">
    <property type="entry name" value="Ribonuclease H-like"/>
    <property type="match status" value="1"/>
</dbReference>
<dbReference type="InterPro" id="IPR013520">
    <property type="entry name" value="Ribonucl_H"/>
</dbReference>
<feature type="binding site" evidence="14">
    <location>
        <position position="13"/>
    </location>
    <ligand>
        <name>substrate</name>
    </ligand>
</feature>
<evidence type="ECO:0000256" key="4">
    <source>
        <dbReference type="ARBA" id="ARBA00022722"/>
    </source>
</evidence>
<dbReference type="PANTHER" id="PTHR11046:SF11">
    <property type="entry name" value="EXODEOXYRIBONUCLEASE I"/>
    <property type="match status" value="1"/>
</dbReference>
<evidence type="ECO:0000256" key="8">
    <source>
        <dbReference type="ARBA" id="ARBA00022839"/>
    </source>
</evidence>
<evidence type="ECO:0000256" key="2">
    <source>
        <dbReference type="ARBA" id="ARBA00012108"/>
    </source>
</evidence>
<feature type="domain" description="ExoI SH3-like" evidence="16">
    <location>
        <begin position="198"/>
        <end position="350"/>
    </location>
</feature>
<organism evidence="18 19">
    <name type="scientific">Oceanospirillum multiglobuliferum</name>
    <dbReference type="NCBI Taxonomy" id="64969"/>
    <lineage>
        <taxon>Bacteria</taxon>
        <taxon>Pseudomonadati</taxon>
        <taxon>Pseudomonadota</taxon>
        <taxon>Gammaproteobacteria</taxon>
        <taxon>Oceanospirillales</taxon>
        <taxon>Oceanospirillaceae</taxon>
        <taxon>Oceanospirillum</taxon>
    </lineage>
</organism>
<dbReference type="Pfam" id="PF26016">
    <property type="entry name" value="ExoI_C"/>
    <property type="match status" value="1"/>
</dbReference>
<evidence type="ECO:0000313" key="18">
    <source>
        <dbReference type="EMBL" id="OPX54520.1"/>
    </source>
</evidence>
<evidence type="ECO:0000256" key="9">
    <source>
        <dbReference type="ARBA" id="ARBA00022842"/>
    </source>
</evidence>
<keyword evidence="19" id="KW-1185">Reference proteome</keyword>
<evidence type="ECO:0000259" key="16">
    <source>
        <dbReference type="PROSITE" id="PS51784"/>
    </source>
</evidence>
<dbReference type="NCBIfam" id="NF008746">
    <property type="entry name" value="PRK11779.1"/>
    <property type="match status" value="1"/>
</dbReference>
<dbReference type="SMART" id="SM00479">
    <property type="entry name" value="EXOIII"/>
    <property type="match status" value="1"/>
</dbReference>
<dbReference type="FunFam" id="1.20.1280.70:FF:000001">
    <property type="entry name" value="Exodeoxyribonuclease I"/>
    <property type="match status" value="1"/>
</dbReference>
<keyword evidence="5 15" id="KW-0479">Metal-binding</keyword>
<keyword evidence="7 13" id="KW-0378">Hydrolase</keyword>
<comment type="subunit">
    <text evidence="12">Monomer. Interacts with ssb (via C-terminus); this interaction stimulates the exonuclease activity by recruiting the enzyme to its substrate.</text>
</comment>
<accession>A0A1T4S1B9</accession>
<feature type="binding site" evidence="14">
    <location>
        <position position="161"/>
    </location>
    <ligand>
        <name>substrate</name>
    </ligand>
</feature>
<evidence type="ECO:0000256" key="5">
    <source>
        <dbReference type="ARBA" id="ARBA00022723"/>
    </source>
</evidence>
<dbReference type="AlphaFoldDB" id="A0A1T4S1B9"/>
<dbReference type="FunFam" id="3.30.420.10:FF:000033">
    <property type="entry name" value="Exodeoxyribonuclease I"/>
    <property type="match status" value="1"/>
</dbReference>
<sequence>MSSQPTFFWHDYESFGANPRKDRPAQFAGVRTDFDLNEIGEPMEIFCCPADDFIPHPDACLITGIVPQQALRDGFTEAEFIAQIHQALSQPHTCALGYNSLRFDDELTRHTLYRNFYDAYAREWQNGNSRWDLIDAMRTAYALRPEGIEWPINEEGLPSFKLEHLTAANGLEHQGAHDALVDVRATIALARLLKTKQPKLFNYLLSLRDKRKVSDQLNLITRKPVLHISGMFGAARANAALVVPLAMHPTNKNGVICFDLMSDPAPLSQLSAVEIHHRVFTAQSALVEGRIPLKVVHLNRCPVVLPIAMLDENVEKRTGINRQTCEQHWQMLMAAGDLTQKLQQVFSDNTEFEASDDPDLMLYGGGFFSTHDKEQMEQVRRCPPEQLAQLKTAFRDERLDEMFFRYRARNYKHSLTEEELIRWDEFRWQRINDPALSGCTPQQFEQRLLELSQKGLSARDQNILEDLVLYVESLVPSHLF</sequence>
<dbReference type="GO" id="GO:0008310">
    <property type="term" value="F:single-stranded DNA 3'-5' DNA exonuclease activity"/>
    <property type="evidence" value="ECO:0007669"/>
    <property type="project" value="UniProtKB-EC"/>
</dbReference>
<evidence type="ECO:0000256" key="11">
    <source>
        <dbReference type="ARBA" id="ARBA00023204"/>
    </source>
</evidence>
<dbReference type="EC" id="3.1.11.1" evidence="2 13"/>
<dbReference type="Gene3D" id="3.30.420.10">
    <property type="entry name" value="Ribonuclease H-like superfamily/Ribonuclease H"/>
    <property type="match status" value="1"/>
</dbReference>
<proteinExistence type="predicted"/>
<evidence type="ECO:0000256" key="10">
    <source>
        <dbReference type="ARBA" id="ARBA00023125"/>
    </source>
</evidence>
<evidence type="ECO:0000256" key="14">
    <source>
        <dbReference type="PIRSR" id="PIRSR000977-1"/>
    </source>
</evidence>
<dbReference type="PIRSF" id="PIRSF000977">
    <property type="entry name" value="Exodeoxyribonuclease_I"/>
    <property type="match status" value="1"/>
</dbReference>
<dbReference type="Gene3D" id="1.20.1280.70">
    <property type="entry name" value="Exonuclease ExoI, domain 3"/>
    <property type="match status" value="1"/>
</dbReference>
<dbReference type="GO" id="GO:0000175">
    <property type="term" value="F:3'-5'-RNA exonuclease activity"/>
    <property type="evidence" value="ECO:0007669"/>
    <property type="project" value="InterPro"/>
</dbReference>
<evidence type="ECO:0000256" key="12">
    <source>
        <dbReference type="ARBA" id="ARBA00046792"/>
    </source>
</evidence>
<dbReference type="Gene3D" id="1.10.287.1240">
    <property type="match status" value="1"/>
</dbReference>
<dbReference type="Proteomes" id="UP000191418">
    <property type="component" value="Unassembled WGS sequence"/>
</dbReference>
<dbReference type="Pfam" id="PF00929">
    <property type="entry name" value="RNase_T"/>
    <property type="match status" value="1"/>
</dbReference>
<dbReference type="InterPro" id="IPR022894">
    <property type="entry name" value="Oligoribonuclease"/>
</dbReference>
<dbReference type="CDD" id="cd06138">
    <property type="entry name" value="ExoI_N"/>
    <property type="match status" value="1"/>
</dbReference>
<evidence type="ECO:0000259" key="17">
    <source>
        <dbReference type="PROSITE" id="PS51785"/>
    </source>
</evidence>
<dbReference type="GO" id="GO:0046872">
    <property type="term" value="F:metal ion binding"/>
    <property type="evidence" value="ECO:0007669"/>
    <property type="project" value="UniProtKB-KW"/>
</dbReference>
<keyword evidence="10" id="KW-0238">DNA-binding</keyword>
<evidence type="ECO:0000256" key="6">
    <source>
        <dbReference type="ARBA" id="ARBA00022763"/>
    </source>
</evidence>
<feature type="binding site" evidence="15">
    <location>
        <position position="13"/>
    </location>
    <ligand>
        <name>Mg(2+)</name>
        <dbReference type="ChEBI" id="CHEBI:18420"/>
        <label>2</label>
    </ligand>
</feature>
<reference evidence="18 19" key="1">
    <citation type="submission" date="2017-01" db="EMBL/GenBank/DDBJ databases">
        <title>Genome Sequencing of a Marine Spirillum, Oceanospirillum multiglobuliferum ATCC 33336, from Japan.</title>
        <authorList>
            <person name="Carney J.G."/>
            <person name="Trachtenberg A.M."/>
            <person name="Rheaume B.A."/>
            <person name="Linnane J.D."/>
            <person name="Pitts N.L."/>
            <person name="Mykles D.L."/>
            <person name="Maclea K.S."/>
        </authorList>
    </citation>
    <scope>NUCLEOTIDE SEQUENCE [LARGE SCALE GENOMIC DNA]</scope>
    <source>
        <strain evidence="18 19">ATCC 33336</strain>
    </source>
</reference>
<evidence type="ECO:0000313" key="19">
    <source>
        <dbReference type="Proteomes" id="UP000191418"/>
    </source>
</evidence>
<dbReference type="Gene3D" id="3.30.1520.20">
    <property type="entry name" value="Exonuclease ExoI, domain 2"/>
    <property type="match status" value="1"/>
</dbReference>
<dbReference type="EMBL" id="MTSM01000023">
    <property type="protein sequence ID" value="OPX54520.1"/>
    <property type="molecule type" value="Genomic_DNA"/>
</dbReference>
<dbReference type="InterPro" id="IPR023607">
    <property type="entry name" value="Exodeoxyribonuclease_I"/>
</dbReference>
<dbReference type="PROSITE" id="PS51785">
    <property type="entry name" value="EXOI_C"/>
    <property type="match status" value="1"/>
</dbReference>
<feature type="binding site" evidence="15">
    <location>
        <position position="182"/>
    </location>
    <ligand>
        <name>Mg(2+)</name>
        <dbReference type="ChEBI" id="CHEBI:18420"/>
        <label>2</label>
    </ligand>
</feature>